<keyword evidence="1" id="KW-0732">Signal</keyword>
<protein>
    <submittedName>
        <fullName evidence="3">Uncharacterized protein</fullName>
    </submittedName>
</protein>
<evidence type="ECO:0000313" key="3">
    <source>
        <dbReference type="WBParaSite" id="PEQ_0001455201-mRNA-1"/>
    </source>
</evidence>
<dbReference type="AlphaFoldDB" id="A0A914S7U6"/>
<dbReference type="WBParaSite" id="PEQ_0001455201-mRNA-1">
    <property type="protein sequence ID" value="PEQ_0001455201-mRNA-1"/>
    <property type="gene ID" value="PEQ_0001455201"/>
</dbReference>
<accession>A0A914S7U6</accession>
<sequence>MFLLSTTTCSFFLLSLDTGRAPTPGKRQKMAYGIISKPLYTNANRSIGKRVSSVLFGDTGKHGSRSLTLFLILLFGYLHMRISQ</sequence>
<feature type="chain" id="PRO_5038012544" evidence="1">
    <location>
        <begin position="22"/>
        <end position="84"/>
    </location>
</feature>
<dbReference type="Proteomes" id="UP000887564">
    <property type="component" value="Unplaced"/>
</dbReference>
<dbReference type="InterPro" id="IPR015943">
    <property type="entry name" value="WD40/YVTN_repeat-like_dom_sf"/>
</dbReference>
<feature type="signal peptide" evidence="1">
    <location>
        <begin position="1"/>
        <end position="21"/>
    </location>
</feature>
<organism evidence="2 3">
    <name type="scientific">Parascaris equorum</name>
    <name type="common">Equine roundworm</name>
    <dbReference type="NCBI Taxonomy" id="6256"/>
    <lineage>
        <taxon>Eukaryota</taxon>
        <taxon>Metazoa</taxon>
        <taxon>Ecdysozoa</taxon>
        <taxon>Nematoda</taxon>
        <taxon>Chromadorea</taxon>
        <taxon>Rhabditida</taxon>
        <taxon>Spirurina</taxon>
        <taxon>Ascaridomorpha</taxon>
        <taxon>Ascaridoidea</taxon>
        <taxon>Ascarididae</taxon>
        <taxon>Parascaris</taxon>
    </lineage>
</organism>
<reference evidence="3" key="1">
    <citation type="submission" date="2022-11" db="UniProtKB">
        <authorList>
            <consortium name="WormBaseParasite"/>
        </authorList>
    </citation>
    <scope>IDENTIFICATION</scope>
</reference>
<name>A0A914S7U6_PAREQ</name>
<evidence type="ECO:0000313" key="2">
    <source>
        <dbReference type="Proteomes" id="UP000887564"/>
    </source>
</evidence>
<keyword evidence="2" id="KW-1185">Reference proteome</keyword>
<evidence type="ECO:0000256" key="1">
    <source>
        <dbReference type="SAM" id="SignalP"/>
    </source>
</evidence>
<dbReference type="Gene3D" id="2.130.10.10">
    <property type="entry name" value="YVTN repeat-like/Quinoprotein amine dehydrogenase"/>
    <property type="match status" value="1"/>
</dbReference>
<proteinExistence type="predicted"/>